<name>A0A371E4W1_MUCPR</name>
<organism evidence="2 3">
    <name type="scientific">Mucuna pruriens</name>
    <name type="common">Velvet bean</name>
    <name type="synonym">Dolichos pruriens</name>
    <dbReference type="NCBI Taxonomy" id="157652"/>
    <lineage>
        <taxon>Eukaryota</taxon>
        <taxon>Viridiplantae</taxon>
        <taxon>Streptophyta</taxon>
        <taxon>Embryophyta</taxon>
        <taxon>Tracheophyta</taxon>
        <taxon>Spermatophyta</taxon>
        <taxon>Magnoliopsida</taxon>
        <taxon>eudicotyledons</taxon>
        <taxon>Gunneridae</taxon>
        <taxon>Pentapetalae</taxon>
        <taxon>rosids</taxon>
        <taxon>fabids</taxon>
        <taxon>Fabales</taxon>
        <taxon>Fabaceae</taxon>
        <taxon>Papilionoideae</taxon>
        <taxon>50 kb inversion clade</taxon>
        <taxon>NPAAA clade</taxon>
        <taxon>indigoferoid/millettioid clade</taxon>
        <taxon>Phaseoleae</taxon>
        <taxon>Mucuna</taxon>
    </lineage>
</organism>
<accession>A0A371E4W1</accession>
<dbReference type="EMBL" id="QJKJ01016373">
    <property type="protein sequence ID" value="RDX61070.1"/>
    <property type="molecule type" value="Genomic_DNA"/>
</dbReference>
<gene>
    <name evidence="2" type="ORF">CR513_60734</name>
</gene>
<dbReference type="Proteomes" id="UP000257109">
    <property type="component" value="Unassembled WGS sequence"/>
</dbReference>
<keyword evidence="3" id="KW-1185">Reference proteome</keyword>
<feature type="non-terminal residue" evidence="2">
    <location>
        <position position="1"/>
    </location>
</feature>
<sequence>MTQLQTLPTTLPPCYSTTQPERCNTLIPTTLTSQQLKKPHWGRRGLVSKPGKGTNSNMEGPSIGLFETIQIQWGYGPGSHTTTKHGVTRNIKPLKSMPSAGES</sequence>
<comment type="caution">
    <text evidence="2">The sequence shown here is derived from an EMBL/GenBank/DDBJ whole genome shotgun (WGS) entry which is preliminary data.</text>
</comment>
<feature type="region of interest" description="Disordered" evidence="1">
    <location>
        <begin position="34"/>
        <end position="61"/>
    </location>
</feature>
<evidence type="ECO:0000313" key="3">
    <source>
        <dbReference type="Proteomes" id="UP000257109"/>
    </source>
</evidence>
<proteinExistence type="predicted"/>
<evidence type="ECO:0000313" key="2">
    <source>
        <dbReference type="EMBL" id="RDX61070.1"/>
    </source>
</evidence>
<protein>
    <submittedName>
        <fullName evidence="2">Uncharacterized protein</fullName>
    </submittedName>
</protein>
<feature type="region of interest" description="Disordered" evidence="1">
    <location>
        <begin position="77"/>
        <end position="103"/>
    </location>
</feature>
<dbReference type="AlphaFoldDB" id="A0A371E4W1"/>
<evidence type="ECO:0000256" key="1">
    <source>
        <dbReference type="SAM" id="MobiDB-lite"/>
    </source>
</evidence>
<reference evidence="2" key="1">
    <citation type="submission" date="2018-05" db="EMBL/GenBank/DDBJ databases">
        <title>Draft genome of Mucuna pruriens seed.</title>
        <authorList>
            <person name="Nnadi N.E."/>
            <person name="Vos R."/>
            <person name="Hasami M.H."/>
            <person name="Devisetty U.K."/>
            <person name="Aguiy J.C."/>
        </authorList>
    </citation>
    <scope>NUCLEOTIDE SEQUENCE [LARGE SCALE GENOMIC DNA]</scope>
    <source>
        <strain evidence="2">JCA_2017</strain>
    </source>
</reference>